<keyword evidence="2" id="KW-0456">Lyase</keyword>
<evidence type="ECO:0000256" key="1">
    <source>
        <dbReference type="ARBA" id="ARBA00022729"/>
    </source>
</evidence>
<dbReference type="Pfam" id="PF05426">
    <property type="entry name" value="Alginate_lyase"/>
    <property type="match status" value="1"/>
</dbReference>
<feature type="region of interest" description="Disordered" evidence="3">
    <location>
        <begin position="117"/>
        <end position="171"/>
    </location>
</feature>
<protein>
    <recommendedName>
        <fullName evidence="4">Alginate lyase domain-containing protein</fullName>
    </recommendedName>
</protein>
<dbReference type="KEGG" id="mey:TM49_12725"/>
<organism evidence="5 6">
    <name type="scientific">Martelella endophytica</name>
    <dbReference type="NCBI Taxonomy" id="1486262"/>
    <lineage>
        <taxon>Bacteria</taxon>
        <taxon>Pseudomonadati</taxon>
        <taxon>Pseudomonadota</taxon>
        <taxon>Alphaproteobacteria</taxon>
        <taxon>Hyphomicrobiales</taxon>
        <taxon>Aurantimonadaceae</taxon>
        <taxon>Martelella</taxon>
    </lineage>
</organism>
<keyword evidence="1" id="KW-0732">Signal</keyword>
<evidence type="ECO:0000256" key="3">
    <source>
        <dbReference type="SAM" id="MobiDB-lite"/>
    </source>
</evidence>
<dbReference type="HOGENOM" id="CLU_1561099_0_0_5"/>
<name>A0A0D5LQ31_MAREN</name>
<dbReference type="Proteomes" id="UP000032611">
    <property type="component" value="Chromosome"/>
</dbReference>
<dbReference type="SUPFAM" id="SSF48230">
    <property type="entry name" value="Chondroitin AC/alginate lyase"/>
    <property type="match status" value="1"/>
</dbReference>
<dbReference type="GO" id="GO:0042597">
    <property type="term" value="C:periplasmic space"/>
    <property type="evidence" value="ECO:0007669"/>
    <property type="project" value="InterPro"/>
</dbReference>
<proteinExistence type="predicted"/>
<dbReference type="AlphaFoldDB" id="A0A0D5LQ31"/>
<dbReference type="GO" id="GO:0016829">
    <property type="term" value="F:lyase activity"/>
    <property type="evidence" value="ECO:0007669"/>
    <property type="project" value="UniProtKB-KW"/>
</dbReference>
<dbReference type="PATRIC" id="fig|1486262.3.peg.2631"/>
<dbReference type="EMBL" id="CP010803">
    <property type="protein sequence ID" value="AJY46339.1"/>
    <property type="molecule type" value="Genomic_DNA"/>
</dbReference>
<feature type="compositionally biased region" description="Basic residues" evidence="3">
    <location>
        <begin position="149"/>
        <end position="158"/>
    </location>
</feature>
<feature type="compositionally biased region" description="Low complexity" evidence="3">
    <location>
        <begin position="125"/>
        <end position="135"/>
    </location>
</feature>
<accession>A0A0D5LQ31</accession>
<feature type="domain" description="Alginate lyase" evidence="4">
    <location>
        <begin position="12"/>
        <end position="117"/>
    </location>
</feature>
<evidence type="ECO:0000313" key="5">
    <source>
        <dbReference type="EMBL" id="AJY46339.1"/>
    </source>
</evidence>
<gene>
    <name evidence="5" type="ORF">TM49_12725</name>
</gene>
<reference evidence="5 6" key="1">
    <citation type="journal article" date="2015" name="Genome Announc.">
        <title>Complete genome sequence of Martelella endophytica YC6887, which has antifungal activity associated with a halophyte.</title>
        <authorList>
            <person name="Khan A."/>
            <person name="Khan H."/>
            <person name="Chung E.J."/>
            <person name="Hossain M.T."/>
            <person name="Chung Y.R."/>
        </authorList>
    </citation>
    <scope>NUCLEOTIDE SEQUENCE [LARGE SCALE GENOMIC DNA]</scope>
    <source>
        <strain evidence="5">YC6887</strain>
    </source>
</reference>
<dbReference type="STRING" id="1486262.TM49_12725"/>
<dbReference type="RefSeq" id="WP_045681737.1">
    <property type="nucleotide sequence ID" value="NZ_CP010803.1"/>
</dbReference>
<sequence>MSGAGRGKVDDLESRLVDTVDHFNYWDNEAPPMARLGNLRLWAAYAVTEAGLILDRQDFIDWALESQRAVLSTEEADGSLPYEMRRGAYALHYQLHALAPLAASAALLCHAGQGYSEAEQGRSGGQSNSRSPLSPIRRRLSRSPASPRRSLRASKIRRALPSPGWRPIWRS</sequence>
<evidence type="ECO:0000259" key="4">
    <source>
        <dbReference type="Pfam" id="PF05426"/>
    </source>
</evidence>
<dbReference type="Gene3D" id="1.50.10.100">
    <property type="entry name" value="Chondroitin AC/alginate lyase"/>
    <property type="match status" value="1"/>
</dbReference>
<evidence type="ECO:0000313" key="6">
    <source>
        <dbReference type="Proteomes" id="UP000032611"/>
    </source>
</evidence>
<evidence type="ECO:0000256" key="2">
    <source>
        <dbReference type="ARBA" id="ARBA00023239"/>
    </source>
</evidence>
<dbReference type="InterPro" id="IPR008929">
    <property type="entry name" value="Chondroitin_lyas"/>
</dbReference>
<keyword evidence="6" id="KW-1185">Reference proteome</keyword>
<dbReference type="OrthoDB" id="7210452at2"/>
<dbReference type="InterPro" id="IPR008397">
    <property type="entry name" value="Alginate_lyase_dom"/>
</dbReference>